<evidence type="ECO:0000313" key="10">
    <source>
        <dbReference type="Proteomes" id="UP000072353"/>
    </source>
</evidence>
<dbReference type="Proteomes" id="UP000072353">
    <property type="component" value="Unassembled WGS sequence"/>
</dbReference>
<dbReference type="EMBL" id="FIFN01000023">
    <property type="protein sequence ID" value="CYU30378.1"/>
    <property type="molecule type" value="Genomic_DNA"/>
</dbReference>
<evidence type="ECO:0000313" key="4">
    <source>
        <dbReference type="EMBL" id="CYV10477.1"/>
    </source>
</evidence>
<proteinExistence type="predicted"/>
<evidence type="ECO:0000313" key="1">
    <source>
        <dbReference type="EMBL" id="CYU30378.1"/>
    </source>
</evidence>
<sequence length="29" mass="3598">MNKFFKKNKRVTIDLGIIKYTYRRGRHTL</sequence>
<evidence type="ECO:0000313" key="13">
    <source>
        <dbReference type="Proteomes" id="UP000073485"/>
    </source>
</evidence>
<dbReference type="Proteomes" id="UP000073485">
    <property type="component" value="Unassembled WGS sequence"/>
</dbReference>
<protein>
    <submittedName>
        <fullName evidence="8">Uncharacterized protein</fullName>
    </submittedName>
</protein>
<gene>
    <name evidence="6" type="ORF">ERS132370_00686</name>
    <name evidence="2" type="ORF">ERS132392_02016</name>
    <name evidence="3" type="ORF">ERS132393_01856</name>
    <name evidence="4" type="ORF">ERS132410_01956</name>
    <name evidence="5" type="ORF">ERS132440_00064</name>
    <name evidence="1" type="ORF">ERS132462_01846</name>
    <name evidence="7" type="ORF">ERS132521_01452</name>
    <name evidence="8" type="ORF">ERS156295_01889</name>
</gene>
<accession>A0A116SBX2</accession>
<evidence type="ECO:0000313" key="2">
    <source>
        <dbReference type="EMBL" id="CYU84692.1"/>
    </source>
</evidence>
<evidence type="ECO:0000313" key="12">
    <source>
        <dbReference type="Proteomes" id="UP000072933"/>
    </source>
</evidence>
<evidence type="ECO:0000313" key="3">
    <source>
        <dbReference type="EMBL" id="CYV00254.1"/>
    </source>
</evidence>
<evidence type="ECO:0000313" key="9">
    <source>
        <dbReference type="Proteomes" id="UP000072003"/>
    </source>
</evidence>
<evidence type="ECO:0000313" key="6">
    <source>
        <dbReference type="EMBL" id="CYV61387.1"/>
    </source>
</evidence>
<dbReference type="EMBL" id="FILL01000012">
    <property type="protein sequence ID" value="CYX59524.1"/>
    <property type="molecule type" value="Genomic_DNA"/>
</dbReference>
<evidence type="ECO:0000313" key="15">
    <source>
        <dbReference type="Proteomes" id="UP000074664"/>
    </source>
</evidence>
<dbReference type="EMBL" id="FIGG01000009">
    <property type="protein sequence ID" value="CYV00254.1"/>
    <property type="molecule type" value="Genomic_DNA"/>
</dbReference>
<evidence type="ECO:0000313" key="16">
    <source>
        <dbReference type="Proteomes" id="UP000075081"/>
    </source>
</evidence>
<dbReference type="AlphaFoldDB" id="A0A116SBX2"/>
<dbReference type="Proteomes" id="UP000075081">
    <property type="component" value="Unassembled WGS sequence"/>
</dbReference>
<dbReference type="EMBL" id="FIGH01000011">
    <property type="protein sequence ID" value="CYU84692.1"/>
    <property type="molecule type" value="Genomic_DNA"/>
</dbReference>
<organism evidence="8 16">
    <name type="scientific">Streptococcus suis</name>
    <dbReference type="NCBI Taxonomy" id="1307"/>
    <lineage>
        <taxon>Bacteria</taxon>
        <taxon>Bacillati</taxon>
        <taxon>Bacillota</taxon>
        <taxon>Bacilli</taxon>
        <taxon>Lactobacillales</taxon>
        <taxon>Streptococcaceae</taxon>
        <taxon>Streptococcus</taxon>
    </lineage>
</organism>
<evidence type="ECO:0000313" key="7">
    <source>
        <dbReference type="EMBL" id="CYX59524.1"/>
    </source>
</evidence>
<dbReference type="EMBL" id="FISW01000012">
    <property type="protein sequence ID" value="CZB34728.1"/>
    <property type="molecule type" value="Genomic_DNA"/>
</dbReference>
<dbReference type="Proteomes" id="UP000074664">
    <property type="component" value="Unassembled WGS sequence"/>
</dbReference>
<dbReference type="Proteomes" id="UP000072933">
    <property type="component" value="Unassembled WGS sequence"/>
</dbReference>
<dbReference type="EMBL" id="FIIB01000001">
    <property type="protein sequence ID" value="CYV34662.1"/>
    <property type="molecule type" value="Genomic_DNA"/>
</dbReference>
<evidence type="ECO:0000313" key="14">
    <source>
        <dbReference type="Proteomes" id="UP000074356"/>
    </source>
</evidence>
<reference evidence="9 10" key="1">
    <citation type="submission" date="2016-02" db="EMBL/GenBank/DDBJ databases">
        <authorList>
            <consortium name="Pathogen Informatics"/>
        </authorList>
    </citation>
    <scope>NUCLEOTIDE SEQUENCE [LARGE SCALE GENOMIC DNA]</scope>
    <source>
        <strain evidence="8 16">FX230</strain>
        <strain evidence="1 9">LSS100</strain>
        <strain evidence="2 15">LSS30</strain>
        <strain evidence="3 11">LSS31</strain>
        <strain evidence="4 13">LSS48</strain>
        <strain evidence="5 14">LSS78</strain>
        <strain evidence="6 12">LSS8</strain>
        <strain evidence="7 10">SS975</strain>
    </source>
</reference>
<evidence type="ECO:0000313" key="8">
    <source>
        <dbReference type="EMBL" id="CZB34728.1"/>
    </source>
</evidence>
<dbReference type="Proteomes" id="UP000074356">
    <property type="component" value="Unassembled WGS sequence"/>
</dbReference>
<name>A0A116SBX2_STRSU</name>
<evidence type="ECO:0000313" key="11">
    <source>
        <dbReference type="Proteomes" id="UP000072530"/>
    </source>
</evidence>
<dbReference type="Proteomes" id="UP000072530">
    <property type="component" value="Unassembled WGS sequence"/>
</dbReference>
<dbReference type="Proteomes" id="UP000072003">
    <property type="component" value="Unassembled WGS sequence"/>
</dbReference>
<dbReference type="EMBL" id="FIID01000005">
    <property type="protein sequence ID" value="CYV61387.1"/>
    <property type="molecule type" value="Genomic_DNA"/>
</dbReference>
<evidence type="ECO:0000313" key="5">
    <source>
        <dbReference type="EMBL" id="CYV34662.1"/>
    </source>
</evidence>
<dbReference type="EMBL" id="FIGO01000016">
    <property type="protein sequence ID" value="CYV10477.1"/>
    <property type="molecule type" value="Genomic_DNA"/>
</dbReference>